<dbReference type="GO" id="GO:0016740">
    <property type="term" value="F:transferase activity"/>
    <property type="evidence" value="ECO:0007669"/>
    <property type="project" value="UniProtKB-KW"/>
</dbReference>
<sequence>MKIAILNLTLPFPGTSAFAETGRQIRDWIAPALPGSEFTILDIAQGLQLPVPDAYDGFIISGSEAGVYDQVAWMEPLKAFLLAARDAAKPLVGICFGHQIMAHTFGGHAEKAAAGIAVGARRFTLDGVETYANVWHQDQVVLVPPCARVSGFADYCPVGMLDYEFPAFSMQFHPEYSRAFLTREIGVILGKGIDPDLAERALESMARADVPADLMANRAAGTFRQFA</sequence>
<evidence type="ECO:0000313" key="3">
    <source>
        <dbReference type="Proteomes" id="UP000295131"/>
    </source>
</evidence>
<organism evidence="2 3">
    <name type="scientific">Pseudohoeflea suaedae</name>
    <dbReference type="NCBI Taxonomy" id="877384"/>
    <lineage>
        <taxon>Bacteria</taxon>
        <taxon>Pseudomonadati</taxon>
        <taxon>Pseudomonadota</taxon>
        <taxon>Alphaproteobacteria</taxon>
        <taxon>Hyphomicrobiales</taxon>
        <taxon>Rhizobiaceae</taxon>
        <taxon>Pseudohoeflea</taxon>
    </lineage>
</organism>
<dbReference type="PANTHER" id="PTHR42695">
    <property type="entry name" value="GLUTAMINE AMIDOTRANSFERASE YLR126C-RELATED"/>
    <property type="match status" value="1"/>
</dbReference>
<dbReference type="InterPro" id="IPR044992">
    <property type="entry name" value="ChyE-like"/>
</dbReference>
<gene>
    <name evidence="2" type="ORF">E2A64_05375</name>
</gene>
<feature type="domain" description="Glutamine amidotransferase" evidence="1">
    <location>
        <begin position="53"/>
        <end position="177"/>
    </location>
</feature>
<dbReference type="GO" id="GO:0005829">
    <property type="term" value="C:cytosol"/>
    <property type="evidence" value="ECO:0007669"/>
    <property type="project" value="TreeGrafter"/>
</dbReference>
<dbReference type="SUPFAM" id="SSF52317">
    <property type="entry name" value="Class I glutamine amidotransferase-like"/>
    <property type="match status" value="1"/>
</dbReference>
<dbReference type="InterPro" id="IPR029062">
    <property type="entry name" value="Class_I_gatase-like"/>
</dbReference>
<dbReference type="PANTHER" id="PTHR42695:SF5">
    <property type="entry name" value="GLUTAMINE AMIDOTRANSFERASE YLR126C-RELATED"/>
    <property type="match status" value="1"/>
</dbReference>
<accession>A0A4R5PNA3</accession>
<dbReference type="InterPro" id="IPR017926">
    <property type="entry name" value="GATASE"/>
</dbReference>
<dbReference type="AlphaFoldDB" id="A0A4R5PNA3"/>
<name>A0A4R5PNA3_9HYPH</name>
<dbReference type="EMBL" id="SMSI01000001">
    <property type="protein sequence ID" value="TDH38534.1"/>
    <property type="molecule type" value="Genomic_DNA"/>
</dbReference>
<dbReference type="OrthoDB" id="9794816at2"/>
<evidence type="ECO:0000259" key="1">
    <source>
        <dbReference type="Pfam" id="PF00117"/>
    </source>
</evidence>
<keyword evidence="3" id="KW-1185">Reference proteome</keyword>
<dbReference type="PROSITE" id="PS51273">
    <property type="entry name" value="GATASE_TYPE_1"/>
    <property type="match status" value="1"/>
</dbReference>
<dbReference type="Proteomes" id="UP000295131">
    <property type="component" value="Unassembled WGS sequence"/>
</dbReference>
<keyword evidence="2" id="KW-0315">Glutamine amidotransferase</keyword>
<dbReference type="RefSeq" id="WP_133283369.1">
    <property type="nucleotide sequence ID" value="NZ_SMSI01000001.1"/>
</dbReference>
<comment type="caution">
    <text evidence="2">The sequence shown here is derived from an EMBL/GenBank/DDBJ whole genome shotgun (WGS) entry which is preliminary data.</text>
</comment>
<keyword evidence="2" id="KW-0808">Transferase</keyword>
<evidence type="ECO:0000313" key="2">
    <source>
        <dbReference type="EMBL" id="TDH38534.1"/>
    </source>
</evidence>
<dbReference type="Pfam" id="PF00117">
    <property type="entry name" value="GATase"/>
    <property type="match status" value="1"/>
</dbReference>
<protein>
    <submittedName>
        <fullName evidence="2">Type 1 glutamine amidotransferase</fullName>
    </submittedName>
</protein>
<reference evidence="2 3" key="1">
    <citation type="journal article" date="2013" name="Int. J. Syst. Evol. Microbiol.">
        <title>Hoeflea suaedae sp. nov., an endophytic bacterium isolated from the root of the halophyte Suaeda maritima.</title>
        <authorList>
            <person name="Chung E.J."/>
            <person name="Park J.A."/>
            <person name="Pramanik P."/>
            <person name="Bibi F."/>
            <person name="Jeon C.O."/>
            <person name="Chung Y.R."/>
        </authorList>
    </citation>
    <scope>NUCLEOTIDE SEQUENCE [LARGE SCALE GENOMIC DNA]</scope>
    <source>
        <strain evidence="2 3">YC6898</strain>
    </source>
</reference>
<dbReference type="CDD" id="cd01741">
    <property type="entry name" value="GATase1_1"/>
    <property type="match status" value="1"/>
</dbReference>
<dbReference type="Gene3D" id="3.40.50.880">
    <property type="match status" value="1"/>
</dbReference>
<proteinExistence type="predicted"/>